<keyword evidence="4" id="KW-0564">Palmitate</keyword>
<keyword evidence="5" id="KW-0998">Cell outer membrane</keyword>
<keyword evidence="3" id="KW-0472">Membrane</keyword>
<evidence type="ECO:0000256" key="3">
    <source>
        <dbReference type="ARBA" id="ARBA00023136"/>
    </source>
</evidence>
<keyword evidence="6" id="KW-0449">Lipoprotein</keyword>
<gene>
    <name evidence="7" type="ORF">Ctma_0814</name>
</gene>
<evidence type="ECO:0000256" key="5">
    <source>
        <dbReference type="ARBA" id="ARBA00023237"/>
    </source>
</evidence>
<dbReference type="AlphaFoldDB" id="A0AAU6PGI4"/>
<reference evidence="7" key="1">
    <citation type="submission" date="2023-10" db="EMBL/GenBank/DDBJ databases">
        <title>The first scallop-associated chemosynthetic bacterial symbiont.</title>
        <authorList>
            <person name="Lin Y.-T."/>
            <person name="Sun J."/>
            <person name="Ip J.C.-H."/>
            <person name="He X."/>
            <person name="Gao Z.-M."/>
            <person name="Perez M."/>
            <person name="Xu T."/>
            <person name="Qian P.-Y."/>
            <person name="Qiu J.-W."/>
        </authorList>
    </citation>
    <scope>NUCLEOTIDE SEQUENCE</scope>
    <source>
        <strain evidence="7">Gill1</strain>
    </source>
</reference>
<comment type="subcellular location">
    <subcellularLocation>
        <location evidence="1">Cell outer membrane</location>
        <topology evidence="1">Lipid-anchor</topology>
    </subcellularLocation>
</comment>
<protein>
    <recommendedName>
        <fullName evidence="8">Lipoprotein</fullName>
    </recommendedName>
</protein>
<proteinExistence type="predicted"/>
<evidence type="ECO:0000256" key="2">
    <source>
        <dbReference type="ARBA" id="ARBA00022729"/>
    </source>
</evidence>
<evidence type="ECO:0000256" key="6">
    <source>
        <dbReference type="ARBA" id="ARBA00023288"/>
    </source>
</evidence>
<sequence length="42" mass="4479">MKNFIKLTALTLFILGIAACGRTGDLERVKTSSTTPSITHTA</sequence>
<dbReference type="NCBIfam" id="NF047847">
    <property type="entry name" value="SS_mature_LptM"/>
    <property type="match status" value="1"/>
</dbReference>
<evidence type="ECO:0000313" key="7">
    <source>
        <dbReference type="EMBL" id="WXU00103.1"/>
    </source>
</evidence>
<name>A0AAU6PGI4_9GAMM</name>
<organism evidence="7">
    <name type="scientific">Catillopecten margaritatus gill symbiont</name>
    <dbReference type="NCBI Taxonomy" id="3083288"/>
    <lineage>
        <taxon>Bacteria</taxon>
        <taxon>Pseudomonadati</taxon>
        <taxon>Pseudomonadota</taxon>
        <taxon>Gammaproteobacteria</taxon>
        <taxon>sulfur-oxidizing symbionts</taxon>
    </lineage>
</organism>
<accession>A0AAU6PGI4</accession>
<evidence type="ECO:0000256" key="4">
    <source>
        <dbReference type="ARBA" id="ARBA00023139"/>
    </source>
</evidence>
<evidence type="ECO:0008006" key="8">
    <source>
        <dbReference type="Google" id="ProtNLM"/>
    </source>
</evidence>
<dbReference type="PROSITE" id="PS51257">
    <property type="entry name" value="PROKAR_LIPOPROTEIN"/>
    <property type="match status" value="1"/>
</dbReference>
<keyword evidence="2" id="KW-0732">Signal</keyword>
<evidence type="ECO:0000256" key="1">
    <source>
        <dbReference type="ARBA" id="ARBA00004459"/>
    </source>
</evidence>
<dbReference type="InterPro" id="IPR032831">
    <property type="entry name" value="LptM_cons"/>
</dbReference>
<dbReference type="EMBL" id="CP138327">
    <property type="protein sequence ID" value="WXU00103.1"/>
    <property type="molecule type" value="Genomic_DNA"/>
</dbReference>